<accession>A0ABZ0UTS5</accession>
<dbReference type="SUPFAM" id="SSF103473">
    <property type="entry name" value="MFS general substrate transporter"/>
    <property type="match status" value="1"/>
</dbReference>
<keyword evidence="3" id="KW-1185">Reference proteome</keyword>
<reference evidence="2 3" key="1">
    <citation type="submission" date="2022-11" db="EMBL/GenBank/DDBJ databases">
        <title>Host association and intracellularity evolved multiple times independently in the Rickettsiales.</title>
        <authorList>
            <person name="Castelli M."/>
            <person name="Nardi T."/>
            <person name="Gammuto L."/>
            <person name="Bellinzona G."/>
            <person name="Sabaneyeva E."/>
            <person name="Potekhin A."/>
            <person name="Serra V."/>
            <person name="Petroni G."/>
            <person name="Sassera D."/>
        </authorList>
    </citation>
    <scope>NUCLEOTIDE SEQUENCE [LARGE SCALE GENOMIC DNA]</scope>
    <source>
        <strain evidence="2 3">NDG2</strain>
        <plasmid evidence="2 3">unnamed1</plasmid>
    </source>
</reference>
<evidence type="ECO:0000313" key="2">
    <source>
        <dbReference type="EMBL" id="WPX97460.1"/>
    </source>
</evidence>
<dbReference type="InterPro" id="IPR036259">
    <property type="entry name" value="MFS_trans_sf"/>
</dbReference>
<evidence type="ECO:0000313" key="3">
    <source>
        <dbReference type="Proteomes" id="UP001327219"/>
    </source>
</evidence>
<gene>
    <name evidence="2" type="ORF">Bandiella_01618</name>
</gene>
<proteinExistence type="predicted"/>
<feature type="transmembrane region" description="Helical" evidence="1">
    <location>
        <begin position="194"/>
        <end position="212"/>
    </location>
</feature>
<sequence>MNQLFIKNFSLDSLQKSKLLVGGFIFFLIISAYTIAQELKYSVFAMIIGIEYIPIAKIMTFVILLPAILLDAWLVDRFKRHQLLMAYTFFFGVCGLIFSFFLTHNVIGIENTQVSKYRLFGWLFLIYQEGYAPFLLGIFWSFMNSINSPADAAKTYGFTVSCSKIGGLLVAFSAYFFLTNNAEIVSYIKPNTKITLLLILASLALLLVPIFLNAMMKKLDSKVFTGFNTNIKKEKVKKTGIWIGFQLLLKNRYVFGIFLMIFLGDTLVEVINYQRLLTIIKDSTSGNSIPNLANMAAKMYLQISYMHALGLIISFFLTNSIMRFIGTRFSVFITPVLASFFLLTYFITGFDFLFAWLYIILKAMTYTINTPIRESLYIVTSKDIQFKAKFTVDAMSLKLARSSGHLFNHFNTTTISNLYGATGNALASNIFFSSLLVTWLVSTYFVSSIYHKAIKENKVISG</sequence>
<feature type="transmembrane region" description="Helical" evidence="1">
    <location>
        <begin position="329"/>
        <end position="359"/>
    </location>
</feature>
<protein>
    <submittedName>
        <fullName evidence="2">NTP/NDP exchange transporter</fullName>
    </submittedName>
</protein>
<geneLocation type="plasmid" evidence="2 3">
    <name>unnamed1</name>
</geneLocation>
<keyword evidence="2" id="KW-0614">Plasmid</keyword>
<keyword evidence="1" id="KW-0812">Transmembrane</keyword>
<feature type="transmembrane region" description="Helical" evidence="1">
    <location>
        <begin position="253"/>
        <end position="273"/>
    </location>
</feature>
<feature type="transmembrane region" description="Helical" evidence="1">
    <location>
        <begin position="299"/>
        <end position="317"/>
    </location>
</feature>
<feature type="transmembrane region" description="Helical" evidence="1">
    <location>
        <begin position="155"/>
        <end position="178"/>
    </location>
</feature>
<feature type="transmembrane region" description="Helical" evidence="1">
    <location>
        <begin position="52"/>
        <end position="74"/>
    </location>
</feature>
<feature type="transmembrane region" description="Helical" evidence="1">
    <location>
        <begin position="119"/>
        <end position="143"/>
    </location>
</feature>
<dbReference type="Proteomes" id="UP001327219">
    <property type="component" value="Plasmid unnamed1"/>
</dbReference>
<dbReference type="Gene3D" id="1.20.1250.20">
    <property type="entry name" value="MFS general substrate transporter like domains"/>
    <property type="match status" value="1"/>
</dbReference>
<dbReference type="PANTHER" id="PTHR43596:SF1">
    <property type="entry name" value="ADP,ATP CARRIER PROTEIN"/>
    <property type="match status" value="1"/>
</dbReference>
<dbReference type="PANTHER" id="PTHR43596">
    <property type="entry name" value="ADP,ATP CARRIER PROTEIN"/>
    <property type="match status" value="1"/>
</dbReference>
<dbReference type="RefSeq" id="WP_236870549.1">
    <property type="nucleotide sequence ID" value="NZ_CP110821.1"/>
</dbReference>
<name>A0ABZ0UTS5_9RICK</name>
<keyword evidence="1" id="KW-0472">Membrane</keyword>
<feature type="transmembrane region" description="Helical" evidence="1">
    <location>
        <begin position="86"/>
        <end position="107"/>
    </location>
</feature>
<keyword evidence="1" id="KW-1133">Transmembrane helix</keyword>
<feature type="transmembrane region" description="Helical" evidence="1">
    <location>
        <begin position="426"/>
        <end position="446"/>
    </location>
</feature>
<evidence type="ECO:0000256" key="1">
    <source>
        <dbReference type="SAM" id="Phobius"/>
    </source>
</evidence>
<dbReference type="EMBL" id="CP110821">
    <property type="protein sequence ID" value="WPX97460.1"/>
    <property type="molecule type" value="Genomic_DNA"/>
</dbReference>
<organism evidence="2 3">
    <name type="scientific">Candidatus Bandiella euplotis</name>
    <dbReference type="NCBI Taxonomy" id="1664265"/>
    <lineage>
        <taxon>Bacteria</taxon>
        <taxon>Pseudomonadati</taxon>
        <taxon>Pseudomonadota</taxon>
        <taxon>Alphaproteobacteria</taxon>
        <taxon>Rickettsiales</taxon>
        <taxon>Candidatus Midichloriaceae</taxon>
        <taxon>Candidatus Bandiella</taxon>
    </lineage>
</organism>